<evidence type="ECO:0000256" key="12">
    <source>
        <dbReference type="ARBA" id="ARBA00034808"/>
    </source>
</evidence>
<proteinExistence type="predicted"/>
<feature type="domain" description="UvrD-like helicase C-terminal" evidence="15">
    <location>
        <begin position="420"/>
        <end position="713"/>
    </location>
</feature>
<dbReference type="GO" id="GO:0005524">
    <property type="term" value="F:ATP binding"/>
    <property type="evidence" value="ECO:0007669"/>
    <property type="project" value="UniProtKB-KW"/>
</dbReference>
<dbReference type="AlphaFoldDB" id="A0A644VHI9"/>
<dbReference type="InterPro" id="IPR014016">
    <property type="entry name" value="UvrD-like_ATP-bd"/>
</dbReference>
<organism evidence="16">
    <name type="scientific">bioreactor metagenome</name>
    <dbReference type="NCBI Taxonomy" id="1076179"/>
    <lineage>
        <taxon>unclassified sequences</taxon>
        <taxon>metagenomes</taxon>
        <taxon>ecological metagenomes</taxon>
    </lineage>
</organism>
<dbReference type="GO" id="GO:0016887">
    <property type="term" value="F:ATP hydrolysis activity"/>
    <property type="evidence" value="ECO:0007669"/>
    <property type="project" value="RHEA"/>
</dbReference>
<dbReference type="InterPro" id="IPR011335">
    <property type="entry name" value="Restrct_endonuc-II-like"/>
</dbReference>
<keyword evidence="3" id="KW-0227">DNA damage</keyword>
<evidence type="ECO:0000256" key="1">
    <source>
        <dbReference type="ARBA" id="ARBA00022722"/>
    </source>
</evidence>
<dbReference type="PANTHER" id="PTHR11070">
    <property type="entry name" value="UVRD / RECB / PCRA DNA HELICASE FAMILY MEMBER"/>
    <property type="match status" value="1"/>
</dbReference>
<dbReference type="EC" id="5.6.2.4" evidence="12"/>
<comment type="caution">
    <text evidence="16">The sequence shown here is derived from an EMBL/GenBank/DDBJ whole genome shotgun (WGS) entry which is preliminary data.</text>
</comment>
<evidence type="ECO:0000256" key="9">
    <source>
        <dbReference type="ARBA" id="ARBA00023204"/>
    </source>
</evidence>
<dbReference type="Pfam" id="PF13361">
    <property type="entry name" value="UvrD_C"/>
    <property type="match status" value="1"/>
</dbReference>
<keyword evidence="2" id="KW-0547">Nucleotide-binding</keyword>
<dbReference type="GO" id="GO:0003677">
    <property type="term" value="F:DNA binding"/>
    <property type="evidence" value="ECO:0007669"/>
    <property type="project" value="UniProtKB-KW"/>
</dbReference>
<evidence type="ECO:0000256" key="5">
    <source>
        <dbReference type="ARBA" id="ARBA00022806"/>
    </source>
</evidence>
<evidence type="ECO:0000256" key="10">
    <source>
        <dbReference type="ARBA" id="ARBA00023235"/>
    </source>
</evidence>
<gene>
    <name evidence="16" type="primary">addA_6</name>
    <name evidence="16" type="ORF">SDC9_36921</name>
</gene>
<dbReference type="Gene3D" id="1.10.486.10">
    <property type="entry name" value="PCRA, domain 4"/>
    <property type="match status" value="1"/>
</dbReference>
<evidence type="ECO:0000256" key="7">
    <source>
        <dbReference type="ARBA" id="ARBA00022840"/>
    </source>
</evidence>
<dbReference type="Gene3D" id="3.40.50.300">
    <property type="entry name" value="P-loop containing nucleotide triphosphate hydrolases"/>
    <property type="match status" value="3"/>
</dbReference>
<dbReference type="InterPro" id="IPR014017">
    <property type="entry name" value="DNA_helicase_UvrD-like_C"/>
</dbReference>
<dbReference type="CDD" id="cd17932">
    <property type="entry name" value="DEXQc_UvrD"/>
    <property type="match status" value="1"/>
</dbReference>
<dbReference type="InterPro" id="IPR038726">
    <property type="entry name" value="PDDEXK_AddAB-type"/>
</dbReference>
<dbReference type="Gene3D" id="3.90.320.10">
    <property type="match status" value="1"/>
</dbReference>
<dbReference type="Pfam" id="PF00580">
    <property type="entry name" value="UvrD-helicase"/>
    <property type="match status" value="1"/>
</dbReference>
<dbReference type="InterPro" id="IPR027417">
    <property type="entry name" value="P-loop_NTPase"/>
</dbReference>
<keyword evidence="1" id="KW-0540">Nuclease</keyword>
<evidence type="ECO:0000256" key="13">
    <source>
        <dbReference type="ARBA" id="ARBA00048988"/>
    </source>
</evidence>
<feature type="domain" description="UvrD-like helicase ATP-binding" evidence="14">
    <location>
        <begin position="2"/>
        <end position="419"/>
    </location>
</feature>
<keyword evidence="4 16" id="KW-0378">Hydrolase</keyword>
<evidence type="ECO:0000256" key="3">
    <source>
        <dbReference type="ARBA" id="ARBA00022763"/>
    </source>
</evidence>
<evidence type="ECO:0000256" key="4">
    <source>
        <dbReference type="ARBA" id="ARBA00022801"/>
    </source>
</evidence>
<protein>
    <recommendedName>
        <fullName evidence="12">DNA 3'-5' helicase</fullName>
        <ecNumber evidence="12">5.6.2.4</ecNumber>
    </recommendedName>
</protein>
<keyword evidence="6" id="KW-0269">Exonuclease</keyword>
<dbReference type="InterPro" id="IPR000212">
    <property type="entry name" value="DNA_helicase_UvrD/REP"/>
</dbReference>
<keyword evidence="8" id="KW-0238">DNA-binding</keyword>
<keyword evidence="5 16" id="KW-0347">Helicase</keyword>
<evidence type="ECO:0000256" key="6">
    <source>
        <dbReference type="ARBA" id="ARBA00022839"/>
    </source>
</evidence>
<dbReference type="Pfam" id="PF12705">
    <property type="entry name" value="PDDEXK_1"/>
    <property type="match status" value="1"/>
</dbReference>
<comment type="catalytic activity">
    <reaction evidence="13">
        <text>ATP + H2O = ADP + phosphate + H(+)</text>
        <dbReference type="Rhea" id="RHEA:13065"/>
        <dbReference type="ChEBI" id="CHEBI:15377"/>
        <dbReference type="ChEBI" id="CHEBI:15378"/>
        <dbReference type="ChEBI" id="CHEBI:30616"/>
        <dbReference type="ChEBI" id="CHEBI:43474"/>
        <dbReference type="ChEBI" id="CHEBI:456216"/>
        <dbReference type="EC" id="5.6.2.4"/>
    </reaction>
</comment>
<evidence type="ECO:0000256" key="11">
    <source>
        <dbReference type="ARBA" id="ARBA00034617"/>
    </source>
</evidence>
<sequence>MSDFTPEQRCAIETLDTNVSVSAGAGSGKTRVLVERFIKIIADQKSSADAILAITFTKKAAKEMRERIRKTLYTLLEAAENDRKVFWQEQLRMLEKAQISTIDSFCSKIIRDNPVEAGMDPNFQVSAEYELEEFHVLVIKDFMSQALQEEDTYFIRLMDNYGQAKLENMLLSLIDKLPQVLAQEDLAFPYTERLKEEENLKVEALATFDALVAIKDIAGAKTAQILDVLEERSEEFRTIIAQGDYAKLTEWTAGLSARGKGKEEITSFKAAISELSNFTIDLAAVPVISAWDKVLRKLSLHLAKAVDTQEYYSFDDIALKAVELLENYPHILQKARAKYKYIMVDEFQDTNDCQKELVYLLAGGDKRELRDNRLFVVGDAKQSIYRFRGADVSVFKKVRDDIATLKGSNIVLADNFRSTPEIMAACNCLFKDLLGVNPQDDVTFQELRANKASAAKPRLVTIETENNYDKAADASEAVILARHIKETVEQDSLISYRDVAILLPAINLSSRFAKALRAEGIAYKILDGKGFYERQEILDVFNLLSFLLNSRKDIALAGILRSPYFGIDDATLTNMFKTKKEATLWEYIRTQNLAFEQEAATEQSSLLNKAYLKISQLCKAAETFSLPELFKEMYEVLQVNSILLAQEFGREKLANVDKLKILANDFAMQQGGTTNEFLDRIKMLRQAGAREGAAVVQDNDDAVSIMTIHKSKGLEFPVVYLPALQTRGSSDRDSIKFSPQIGLGIQVIDSDGELVASYVYNRIKEENSRLEASEKIRQLYVAMTRAEAYLFMSGVKNVEANKGKDKKENWFESVERLFAVNSGNDELVILESYAVDSVLASTETKRQPKKFSMKPEVYEQIKPLEAFAMTGQNVFSASALQEYDICPRRYYYEQILHMPMVEPEVLGENSNKIPAYLLGLVIHSALELTSSINLSEAVAIALEKQAVPSYLVNSTEKLALEMLERYCAGPLYLDNKDLPQDAEKEFSLPLFSINGQDIYFQGSIDCLLHYPDGSLGIIDYKTGRPPQSGEEKKGYTRQLIIYALAAEKLFKQPVKTAYLHFLQNSSSWGLSGEREEQREALKALCAEINGKKEEQDFAVLPENCKYCVFNYFCKKQ</sequence>
<evidence type="ECO:0000256" key="8">
    <source>
        <dbReference type="ARBA" id="ARBA00023125"/>
    </source>
</evidence>
<dbReference type="PROSITE" id="PS51198">
    <property type="entry name" value="UVRD_HELICASE_ATP_BIND"/>
    <property type="match status" value="1"/>
</dbReference>
<keyword evidence="7" id="KW-0067">ATP-binding</keyword>
<dbReference type="EMBL" id="VSSQ01000315">
    <property type="protein sequence ID" value="MPL90864.1"/>
    <property type="molecule type" value="Genomic_DNA"/>
</dbReference>
<comment type="catalytic activity">
    <reaction evidence="11">
        <text>Couples ATP hydrolysis with the unwinding of duplex DNA by translocating in the 3'-5' direction.</text>
        <dbReference type="EC" id="5.6.2.4"/>
    </reaction>
</comment>
<reference evidence="16" key="1">
    <citation type="submission" date="2019-08" db="EMBL/GenBank/DDBJ databases">
        <authorList>
            <person name="Kucharzyk K."/>
            <person name="Murdoch R.W."/>
            <person name="Higgins S."/>
            <person name="Loffler F."/>
        </authorList>
    </citation>
    <scope>NUCLEOTIDE SEQUENCE</scope>
</reference>
<dbReference type="InterPro" id="IPR011604">
    <property type="entry name" value="PDDEXK-like_dom_sf"/>
</dbReference>
<dbReference type="GO" id="GO:0004527">
    <property type="term" value="F:exonuclease activity"/>
    <property type="evidence" value="ECO:0007669"/>
    <property type="project" value="UniProtKB-KW"/>
</dbReference>
<dbReference type="GO" id="GO:0033202">
    <property type="term" value="C:DNA helicase complex"/>
    <property type="evidence" value="ECO:0007669"/>
    <property type="project" value="TreeGrafter"/>
</dbReference>
<keyword evidence="10" id="KW-0413">Isomerase</keyword>
<evidence type="ECO:0000259" key="15">
    <source>
        <dbReference type="PROSITE" id="PS51217"/>
    </source>
</evidence>
<name>A0A644VHI9_9ZZZZ</name>
<dbReference type="SUPFAM" id="SSF52540">
    <property type="entry name" value="P-loop containing nucleoside triphosphate hydrolases"/>
    <property type="match status" value="1"/>
</dbReference>
<dbReference type="GO" id="GO:0000725">
    <property type="term" value="P:recombinational repair"/>
    <property type="evidence" value="ECO:0007669"/>
    <property type="project" value="TreeGrafter"/>
</dbReference>
<dbReference type="PANTHER" id="PTHR11070:SF48">
    <property type="entry name" value="ATP-DEPENDENT HELICASE_NUCLEASE SUBUNIT A"/>
    <property type="match status" value="1"/>
</dbReference>
<evidence type="ECO:0000256" key="2">
    <source>
        <dbReference type="ARBA" id="ARBA00022741"/>
    </source>
</evidence>
<dbReference type="SUPFAM" id="SSF52980">
    <property type="entry name" value="Restriction endonuclease-like"/>
    <property type="match status" value="1"/>
</dbReference>
<evidence type="ECO:0000313" key="16">
    <source>
        <dbReference type="EMBL" id="MPL90864.1"/>
    </source>
</evidence>
<accession>A0A644VHI9</accession>
<dbReference type="GO" id="GO:0043138">
    <property type="term" value="F:3'-5' DNA helicase activity"/>
    <property type="evidence" value="ECO:0007669"/>
    <property type="project" value="UniProtKB-EC"/>
</dbReference>
<evidence type="ECO:0000259" key="14">
    <source>
        <dbReference type="PROSITE" id="PS51198"/>
    </source>
</evidence>
<dbReference type="PROSITE" id="PS51217">
    <property type="entry name" value="UVRD_HELICASE_CTER"/>
    <property type="match status" value="1"/>
</dbReference>
<dbReference type="GO" id="GO:0005829">
    <property type="term" value="C:cytosol"/>
    <property type="evidence" value="ECO:0007669"/>
    <property type="project" value="TreeGrafter"/>
</dbReference>
<keyword evidence="9" id="KW-0234">DNA repair</keyword>